<evidence type="ECO:0000313" key="2">
    <source>
        <dbReference type="Proteomes" id="UP000235584"/>
    </source>
</evidence>
<evidence type="ECO:0000313" key="1">
    <source>
        <dbReference type="EMBL" id="AUN97442.1"/>
    </source>
</evidence>
<protein>
    <submittedName>
        <fullName evidence="1">Uncharacterized protein</fullName>
    </submittedName>
</protein>
<proteinExistence type="predicted"/>
<keyword evidence="2" id="KW-1185">Reference proteome</keyword>
<dbReference type="AlphaFoldDB" id="A0A2K9NPL8"/>
<reference evidence="1 2" key="1">
    <citation type="submission" date="2018-01" db="EMBL/GenBank/DDBJ databases">
        <title>Complete genome sequence of Bacteriovorax stolpii DSM12778.</title>
        <authorList>
            <person name="Tang B."/>
            <person name="Chang J."/>
        </authorList>
    </citation>
    <scope>NUCLEOTIDE SEQUENCE [LARGE SCALE GENOMIC DNA]</scope>
    <source>
        <strain evidence="1 2">DSM 12778</strain>
    </source>
</reference>
<sequence length="96" mass="11209">MRHSNEEKTDVVSVILDDRELLNTFVDTLAERSERTYEDISQVIRAESIGGIQRIRCYIWKSLKDLLHKIAQKTQVLAVLAEYHAKKEVKKIKKNI</sequence>
<gene>
    <name evidence="1" type="ORF">C0V70_04825</name>
</gene>
<organism evidence="1 2">
    <name type="scientific">Bacteriovorax stolpii</name>
    <name type="common">Bdellovibrio stolpii</name>
    <dbReference type="NCBI Taxonomy" id="960"/>
    <lineage>
        <taxon>Bacteria</taxon>
        <taxon>Pseudomonadati</taxon>
        <taxon>Bdellovibrionota</taxon>
        <taxon>Bacteriovoracia</taxon>
        <taxon>Bacteriovoracales</taxon>
        <taxon>Bacteriovoracaceae</taxon>
        <taxon>Bacteriovorax</taxon>
    </lineage>
</organism>
<dbReference type="RefSeq" id="WP_102242737.1">
    <property type="nucleotide sequence ID" value="NZ_CP025704.1"/>
</dbReference>
<dbReference type="EMBL" id="CP025704">
    <property type="protein sequence ID" value="AUN97442.1"/>
    <property type="molecule type" value="Genomic_DNA"/>
</dbReference>
<dbReference type="KEGG" id="bsto:C0V70_04825"/>
<name>A0A2K9NPL8_BACTC</name>
<accession>A0A2K9NPL8</accession>
<dbReference type="Proteomes" id="UP000235584">
    <property type="component" value="Chromosome"/>
</dbReference>